<organism evidence="1 2">
    <name type="scientific">Mycena chlorophos</name>
    <name type="common">Agaric fungus</name>
    <name type="synonym">Agaricus chlorophos</name>
    <dbReference type="NCBI Taxonomy" id="658473"/>
    <lineage>
        <taxon>Eukaryota</taxon>
        <taxon>Fungi</taxon>
        <taxon>Dikarya</taxon>
        <taxon>Basidiomycota</taxon>
        <taxon>Agaricomycotina</taxon>
        <taxon>Agaricomycetes</taxon>
        <taxon>Agaricomycetidae</taxon>
        <taxon>Agaricales</taxon>
        <taxon>Marasmiineae</taxon>
        <taxon>Mycenaceae</taxon>
        <taxon>Mycena</taxon>
    </lineage>
</organism>
<dbReference type="Proteomes" id="UP000815677">
    <property type="component" value="Unassembled WGS sequence"/>
</dbReference>
<dbReference type="SUPFAM" id="SSF53383">
    <property type="entry name" value="PLP-dependent transferases"/>
    <property type="match status" value="1"/>
</dbReference>
<gene>
    <name evidence="1" type="ORF">MCHLO_00737</name>
</gene>
<dbReference type="EMBL" id="DF838498">
    <property type="protein sequence ID" value="GAT43044.1"/>
    <property type="molecule type" value="Genomic_DNA"/>
</dbReference>
<protein>
    <submittedName>
        <fullName evidence="1">Uncharacterized protein</fullName>
    </submittedName>
</protein>
<accession>A0ABQ0KY06</accession>
<name>A0ABQ0KY06_MYCCL</name>
<dbReference type="Gene3D" id="3.40.640.10">
    <property type="entry name" value="Type I PLP-dependent aspartate aminotransferase-like (Major domain)"/>
    <property type="match status" value="1"/>
</dbReference>
<evidence type="ECO:0000313" key="1">
    <source>
        <dbReference type="EMBL" id="GAT43044.1"/>
    </source>
</evidence>
<keyword evidence="2" id="KW-1185">Reference proteome</keyword>
<proteinExistence type="predicted"/>
<reference evidence="1" key="1">
    <citation type="submission" date="2014-09" db="EMBL/GenBank/DDBJ databases">
        <title>Genome sequence of the luminous mushroom Mycena chlorophos for searching fungal bioluminescence genes.</title>
        <authorList>
            <person name="Tanaka Y."/>
            <person name="Kasuga D."/>
            <person name="Oba Y."/>
            <person name="Hase S."/>
            <person name="Sato K."/>
            <person name="Oba Y."/>
            <person name="Sakakibara Y."/>
        </authorList>
    </citation>
    <scope>NUCLEOTIDE SEQUENCE</scope>
</reference>
<sequence>MLGETASWLEANNGPDRKLPKKALLRDMLSTTTSAGAFPDTASLQGGFPSFAFTQNLYVAGPSSQNSLHGGSADPNSVELFRANIHMAQEDVLRVHELAKRALDDLQNAYSPGWTPTHADADMAALRQSLEHLATLLRQSGVGGLPLLSSPNAVLPSEDSEALLNVTNRTLQEERRGSGSPGESQACIYVPHLEIVPAGRVEARRSNHASSSVGDWVPVLIQSPVSAGVVPSFQSTKIEGDTDQEDTPCVVHDSLLYGGNPTGATVTVEYRRGVLALVREHNLIMLDEDPYHYLYFRPVESRPPSYSALERFGGHPIGHGLRMRGSAAAGFSRSRDQVS</sequence>
<dbReference type="InterPro" id="IPR015421">
    <property type="entry name" value="PyrdxlP-dep_Trfase_major"/>
</dbReference>
<evidence type="ECO:0000313" key="2">
    <source>
        <dbReference type="Proteomes" id="UP000815677"/>
    </source>
</evidence>
<dbReference type="InterPro" id="IPR015424">
    <property type="entry name" value="PyrdxlP-dep_Trfase"/>
</dbReference>